<dbReference type="SUPFAM" id="SSF56935">
    <property type="entry name" value="Porins"/>
    <property type="match status" value="1"/>
</dbReference>
<dbReference type="InterPro" id="IPR036942">
    <property type="entry name" value="Beta-barrel_TonB_sf"/>
</dbReference>
<evidence type="ECO:0000256" key="4">
    <source>
        <dbReference type="ARBA" id="ARBA00022496"/>
    </source>
</evidence>
<evidence type="ECO:0000256" key="10">
    <source>
        <dbReference type="ARBA" id="ARBA00023237"/>
    </source>
</evidence>
<evidence type="ECO:0000256" key="7">
    <source>
        <dbReference type="ARBA" id="ARBA00023065"/>
    </source>
</evidence>
<keyword evidence="10 11" id="KW-0998">Cell outer membrane</keyword>
<keyword evidence="9 11" id="KW-0472">Membrane</keyword>
<comment type="caution">
    <text evidence="14">The sequence shown here is derived from an EMBL/GenBank/DDBJ whole genome shotgun (WGS) entry which is preliminary data.</text>
</comment>
<comment type="subcellular location">
    <subcellularLocation>
        <location evidence="1 11">Cell outer membrane</location>
        <topology evidence="1 11">Multi-pass membrane protein</topology>
    </subcellularLocation>
</comment>
<keyword evidence="12" id="KW-0732">Signal</keyword>
<keyword evidence="15" id="KW-1185">Reference proteome</keyword>
<keyword evidence="6" id="KW-0408">Iron</keyword>
<evidence type="ECO:0000313" key="15">
    <source>
        <dbReference type="Proteomes" id="UP000197097"/>
    </source>
</evidence>
<keyword evidence="8" id="KW-0798">TonB box</keyword>
<protein>
    <recommendedName>
        <fullName evidence="13">TonB-dependent receptor plug domain-containing protein</fullName>
    </recommendedName>
</protein>
<proteinExistence type="inferred from homology"/>
<dbReference type="PROSITE" id="PS52016">
    <property type="entry name" value="TONB_DEPENDENT_REC_3"/>
    <property type="match status" value="1"/>
</dbReference>
<evidence type="ECO:0000256" key="1">
    <source>
        <dbReference type="ARBA" id="ARBA00004571"/>
    </source>
</evidence>
<dbReference type="PANTHER" id="PTHR32552">
    <property type="entry name" value="FERRICHROME IRON RECEPTOR-RELATED"/>
    <property type="match status" value="1"/>
</dbReference>
<dbReference type="AlphaFoldDB" id="A0A246JJU0"/>
<evidence type="ECO:0000256" key="12">
    <source>
        <dbReference type="SAM" id="SignalP"/>
    </source>
</evidence>
<dbReference type="EMBL" id="NISJ01000011">
    <property type="protein sequence ID" value="OWQ92861.1"/>
    <property type="molecule type" value="Genomic_DNA"/>
</dbReference>
<feature type="domain" description="TonB-dependent receptor plug" evidence="13">
    <location>
        <begin position="63"/>
        <end position="172"/>
    </location>
</feature>
<keyword evidence="3 11" id="KW-1134">Transmembrane beta strand</keyword>
<evidence type="ECO:0000256" key="3">
    <source>
        <dbReference type="ARBA" id="ARBA00022452"/>
    </source>
</evidence>
<evidence type="ECO:0000256" key="6">
    <source>
        <dbReference type="ARBA" id="ARBA00023004"/>
    </source>
</evidence>
<evidence type="ECO:0000259" key="13">
    <source>
        <dbReference type="Pfam" id="PF07715"/>
    </source>
</evidence>
<feature type="signal peptide" evidence="12">
    <location>
        <begin position="1"/>
        <end position="35"/>
    </location>
</feature>
<sequence>MAKWRDGLMKLRTYHRAQIAAVALIAPWMTGAAQAQQAEQAEGTASEGLREIIVTAQKRAENVQDTPLAITAIDAQAIEQRGITSVASLSGAAPNLVIAETPAATANPSISIRGIVDNDPILTADPAVGLYVDGVIVGRSAGALFDMMDLERVEVLRGPQGTLYGRNTTGGAVNLISAKPAKDFGARLQVGYGSFDEMTVKALLDTGVLGDTGLALKLGYFHSQRDGTVDNLLEPSNKRDPGARNTDAVRAAIRFDRGTGFTADYVYDYSDRNGRANAFQLRAIRPDILDYISFSPAFGGTAPQVSSERLSEVRLDRDGNVSDRVKGHALTLNLEIGDATLRSITGFRQWDNKIDGSDLDGNGGLLGVVAVPTFGVAPIDLFHTSNERHQKQFSQELNLIGSIGDEFEYVVGAYYFRERATEVNPQGFTAILPVGAVIPGATTLPIGPGITLNSIGLNLETLLAYRHVSRSAAAFSQLTWKPGGLDNRLSVTGGIRYTEDKKHLIQTSPTPPAPRELTRKFTRLNWLANISYQWTDDIMMICPLLSGPKLMIFWITKEIMNAEQEASPGRDYWQAA</sequence>
<evidence type="ECO:0000256" key="5">
    <source>
        <dbReference type="ARBA" id="ARBA00022692"/>
    </source>
</evidence>
<dbReference type="InterPro" id="IPR039426">
    <property type="entry name" value="TonB-dep_rcpt-like"/>
</dbReference>
<comment type="similarity">
    <text evidence="11">Belongs to the TonB-dependent receptor family.</text>
</comment>
<evidence type="ECO:0000256" key="8">
    <source>
        <dbReference type="ARBA" id="ARBA00023077"/>
    </source>
</evidence>
<keyword evidence="2 11" id="KW-0813">Transport</keyword>
<evidence type="ECO:0000256" key="9">
    <source>
        <dbReference type="ARBA" id="ARBA00023136"/>
    </source>
</evidence>
<dbReference type="Gene3D" id="2.40.170.20">
    <property type="entry name" value="TonB-dependent receptor, beta-barrel domain"/>
    <property type="match status" value="1"/>
</dbReference>
<keyword evidence="4" id="KW-0410">Iron transport</keyword>
<dbReference type="Pfam" id="PF07715">
    <property type="entry name" value="Plug"/>
    <property type="match status" value="1"/>
</dbReference>
<accession>A0A246JJU0</accession>
<evidence type="ECO:0000313" key="14">
    <source>
        <dbReference type="EMBL" id="OWQ92861.1"/>
    </source>
</evidence>
<name>A0A246JJU0_9SPHN</name>
<dbReference type="InterPro" id="IPR012910">
    <property type="entry name" value="Plug_dom"/>
</dbReference>
<keyword evidence="5 11" id="KW-0812">Transmembrane</keyword>
<dbReference type="PANTHER" id="PTHR32552:SF81">
    <property type="entry name" value="TONB-DEPENDENT OUTER MEMBRANE RECEPTOR"/>
    <property type="match status" value="1"/>
</dbReference>
<evidence type="ECO:0000256" key="2">
    <source>
        <dbReference type="ARBA" id="ARBA00022448"/>
    </source>
</evidence>
<gene>
    <name evidence="14" type="ORF">CDQ91_17055</name>
</gene>
<organism evidence="14 15">
    <name type="scientific">Sphingopyxis witflariensis</name>
    <dbReference type="NCBI Taxonomy" id="173675"/>
    <lineage>
        <taxon>Bacteria</taxon>
        <taxon>Pseudomonadati</taxon>
        <taxon>Pseudomonadota</taxon>
        <taxon>Alphaproteobacteria</taxon>
        <taxon>Sphingomonadales</taxon>
        <taxon>Sphingomonadaceae</taxon>
        <taxon>Sphingopyxis</taxon>
    </lineage>
</organism>
<dbReference type="GO" id="GO:0009279">
    <property type="term" value="C:cell outer membrane"/>
    <property type="evidence" value="ECO:0007669"/>
    <property type="project" value="UniProtKB-SubCell"/>
</dbReference>
<reference evidence="14 15" key="1">
    <citation type="journal article" date="2002" name="Int. J. Syst. Evol. Microbiol.">
        <title>Sphingopyxis witflariensis sp. nov., isolated from activated sludge.</title>
        <authorList>
            <person name="Kampfer P."/>
            <person name="Witzenberger R."/>
            <person name="Denner E.B."/>
            <person name="Busse H.J."/>
            <person name="Neef A."/>
        </authorList>
    </citation>
    <scope>NUCLEOTIDE SEQUENCE [LARGE SCALE GENOMIC DNA]</scope>
    <source>
        <strain evidence="14 15">DSM 14551</strain>
    </source>
</reference>
<dbReference type="Proteomes" id="UP000197097">
    <property type="component" value="Unassembled WGS sequence"/>
</dbReference>
<dbReference type="GO" id="GO:0006826">
    <property type="term" value="P:iron ion transport"/>
    <property type="evidence" value="ECO:0007669"/>
    <property type="project" value="UniProtKB-KW"/>
</dbReference>
<evidence type="ECO:0000256" key="11">
    <source>
        <dbReference type="PROSITE-ProRule" id="PRU01360"/>
    </source>
</evidence>
<feature type="chain" id="PRO_5013281203" description="TonB-dependent receptor plug domain-containing protein" evidence="12">
    <location>
        <begin position="36"/>
        <end position="576"/>
    </location>
</feature>
<keyword evidence="7" id="KW-0406">Ion transport</keyword>